<proteinExistence type="predicted"/>
<feature type="compositionally biased region" description="Low complexity" evidence="1">
    <location>
        <begin position="23"/>
        <end position="32"/>
    </location>
</feature>
<evidence type="ECO:0000313" key="2">
    <source>
        <dbReference type="EMBL" id="ORY92839.1"/>
    </source>
</evidence>
<dbReference type="Gene3D" id="2.60.40.640">
    <property type="match status" value="1"/>
</dbReference>
<evidence type="ECO:0008006" key="4">
    <source>
        <dbReference type="Google" id="ProtNLM"/>
    </source>
</evidence>
<dbReference type="AlphaFoldDB" id="A0A1Y2G702"/>
<organism evidence="2 3">
    <name type="scientific">Leucosporidium creatinivorum</name>
    <dbReference type="NCBI Taxonomy" id="106004"/>
    <lineage>
        <taxon>Eukaryota</taxon>
        <taxon>Fungi</taxon>
        <taxon>Dikarya</taxon>
        <taxon>Basidiomycota</taxon>
        <taxon>Pucciniomycotina</taxon>
        <taxon>Microbotryomycetes</taxon>
        <taxon>Leucosporidiales</taxon>
        <taxon>Leucosporidium</taxon>
    </lineage>
</organism>
<name>A0A1Y2G702_9BASI</name>
<evidence type="ECO:0000313" key="3">
    <source>
        <dbReference type="Proteomes" id="UP000193467"/>
    </source>
</evidence>
<dbReference type="Proteomes" id="UP000193467">
    <property type="component" value="Unassembled WGS sequence"/>
</dbReference>
<comment type="caution">
    <text evidence="2">The sequence shown here is derived from an EMBL/GenBank/DDBJ whole genome shotgun (WGS) entry which is preliminary data.</text>
</comment>
<feature type="region of interest" description="Disordered" evidence="1">
    <location>
        <begin position="457"/>
        <end position="478"/>
    </location>
</feature>
<evidence type="ECO:0000256" key="1">
    <source>
        <dbReference type="SAM" id="MobiDB-lite"/>
    </source>
</evidence>
<dbReference type="InterPro" id="IPR014752">
    <property type="entry name" value="Arrestin-like_C"/>
</dbReference>
<dbReference type="OrthoDB" id="3345971at2759"/>
<keyword evidence="3" id="KW-1185">Reference proteome</keyword>
<sequence>MSKQRSDSPAGEKVPGFWGRPGSQTRSSSSSRVFSTLGLTSPTLKVDFAEELLYLHPQAEEGRPTHDPSVEGTVTLYLPKARALNHLSIKLTGRTDLGWKTRPYESFVCLEKSIELVAEDKDRMLEKGEHVFAFSMIVPSASAPYERCQYGRVRHFVVAKARGLGNLGGDIHSNEKELFLIVNPGASMSTSAPPPPLHYKMEGLDDALGPWTAALQSQHVMIGGLLLFRINIISVPTDLAIHSIRVKVLQHFTLKSPPGEDPPYIEQPPPDARTVFLLDLQHPPNMGHIMTSTSGTRSGSQTPRSGPLAVLSPGEGYKSHHLVRLLNDNIIRSSTQPGTEASINVRHDIVVEIIYQELQDETESASRSRDRAKGKAKEKERKMFTISKPLDIFSCCCWLDSLTLPPYEEHDPHPIRPEGDVPCMCGFPIAMIVKHHGGTLLQEEGEQGVTYAHFIKDEAEEGARGRPGRPAVQREDTD</sequence>
<protein>
    <recommendedName>
        <fullName evidence="4">Arrestin-like N-terminal domain-containing protein</fullName>
    </recommendedName>
</protein>
<gene>
    <name evidence="2" type="ORF">BCR35DRAFT_298408</name>
</gene>
<accession>A0A1Y2G702</accession>
<dbReference type="InParanoid" id="A0A1Y2G702"/>
<reference evidence="2 3" key="1">
    <citation type="submission" date="2016-07" db="EMBL/GenBank/DDBJ databases">
        <title>Pervasive Adenine N6-methylation of Active Genes in Fungi.</title>
        <authorList>
            <consortium name="DOE Joint Genome Institute"/>
            <person name="Mondo S.J."/>
            <person name="Dannebaum R.O."/>
            <person name="Kuo R.C."/>
            <person name="Labutti K."/>
            <person name="Haridas S."/>
            <person name="Kuo A."/>
            <person name="Salamov A."/>
            <person name="Ahrendt S.R."/>
            <person name="Lipzen A."/>
            <person name="Sullivan W."/>
            <person name="Andreopoulos W.B."/>
            <person name="Clum A."/>
            <person name="Lindquist E."/>
            <person name="Daum C."/>
            <person name="Ramamoorthy G.K."/>
            <person name="Gryganskyi A."/>
            <person name="Culley D."/>
            <person name="Magnuson J.K."/>
            <person name="James T.Y."/>
            <person name="O'Malley M.A."/>
            <person name="Stajich J.E."/>
            <person name="Spatafora J.W."/>
            <person name="Visel A."/>
            <person name="Grigoriev I.V."/>
        </authorList>
    </citation>
    <scope>NUCLEOTIDE SEQUENCE [LARGE SCALE GENOMIC DNA]</scope>
    <source>
        <strain evidence="2 3">62-1032</strain>
    </source>
</reference>
<dbReference type="STRING" id="106004.A0A1Y2G702"/>
<feature type="region of interest" description="Disordered" evidence="1">
    <location>
        <begin position="1"/>
        <end position="32"/>
    </location>
</feature>
<dbReference type="EMBL" id="MCGR01000001">
    <property type="protein sequence ID" value="ORY92839.1"/>
    <property type="molecule type" value="Genomic_DNA"/>
</dbReference>